<protein>
    <submittedName>
        <fullName evidence="1">Uncharacterized protein</fullName>
    </submittedName>
</protein>
<dbReference type="InterPro" id="IPR015943">
    <property type="entry name" value="WD40/YVTN_repeat-like_dom_sf"/>
</dbReference>
<dbReference type="KEGG" id="chya:V22_04910"/>
<dbReference type="Gene3D" id="2.130.10.10">
    <property type="entry name" value="YVTN repeat-like/Quinoprotein amine dehydrogenase"/>
    <property type="match status" value="1"/>
</dbReference>
<keyword evidence="2" id="KW-1185">Reference proteome</keyword>
<reference evidence="1 2" key="1">
    <citation type="submission" date="2019-02" db="EMBL/GenBank/DDBJ databases">
        <title>Deep-cultivation of Planctomycetes and their phenomic and genomic characterization uncovers novel biology.</title>
        <authorList>
            <person name="Wiegand S."/>
            <person name="Jogler M."/>
            <person name="Boedeker C."/>
            <person name="Pinto D."/>
            <person name="Vollmers J."/>
            <person name="Rivas-Marin E."/>
            <person name="Kohn T."/>
            <person name="Peeters S.H."/>
            <person name="Heuer A."/>
            <person name="Rast P."/>
            <person name="Oberbeckmann S."/>
            <person name="Bunk B."/>
            <person name="Jeske O."/>
            <person name="Meyerdierks A."/>
            <person name="Storesund J.E."/>
            <person name="Kallscheuer N."/>
            <person name="Luecker S."/>
            <person name="Lage O.M."/>
            <person name="Pohl T."/>
            <person name="Merkel B.J."/>
            <person name="Hornburger P."/>
            <person name="Mueller R.-W."/>
            <person name="Bruemmer F."/>
            <person name="Labrenz M."/>
            <person name="Spormann A.M."/>
            <person name="Op den Camp H."/>
            <person name="Overmann J."/>
            <person name="Amann R."/>
            <person name="Jetten M.S.M."/>
            <person name="Mascher T."/>
            <person name="Medema M.H."/>
            <person name="Devos D.P."/>
            <person name="Kaster A.-K."/>
            <person name="Ovreas L."/>
            <person name="Rohde M."/>
            <person name="Galperin M.Y."/>
            <person name="Jogler C."/>
        </authorList>
    </citation>
    <scope>NUCLEOTIDE SEQUENCE [LARGE SCALE GENOMIC DNA]</scope>
    <source>
        <strain evidence="1 2">V22</strain>
    </source>
</reference>
<accession>A0A517T4H1</accession>
<name>A0A517T4H1_9PLAN</name>
<dbReference type="Proteomes" id="UP000319976">
    <property type="component" value="Chromosome"/>
</dbReference>
<dbReference type="AlphaFoldDB" id="A0A517T4H1"/>
<evidence type="ECO:0000313" key="1">
    <source>
        <dbReference type="EMBL" id="QDT63272.1"/>
    </source>
</evidence>
<organism evidence="1 2">
    <name type="scientific">Calycomorphotria hydatis</name>
    <dbReference type="NCBI Taxonomy" id="2528027"/>
    <lineage>
        <taxon>Bacteria</taxon>
        <taxon>Pseudomonadati</taxon>
        <taxon>Planctomycetota</taxon>
        <taxon>Planctomycetia</taxon>
        <taxon>Planctomycetales</taxon>
        <taxon>Planctomycetaceae</taxon>
        <taxon>Calycomorphotria</taxon>
    </lineage>
</organism>
<dbReference type="EMBL" id="CP036316">
    <property type="protein sequence ID" value="QDT63272.1"/>
    <property type="molecule type" value="Genomic_DNA"/>
</dbReference>
<gene>
    <name evidence="1" type="ORF">V22_04910</name>
</gene>
<evidence type="ECO:0000313" key="2">
    <source>
        <dbReference type="Proteomes" id="UP000319976"/>
    </source>
</evidence>
<proteinExistence type="predicted"/>
<sequence length="476" mass="53253">MFKGILLSIYVICGATSFGSVLFAAEGLSRWKELSALRFEPTNAAYSPNSDLVALGGIHDRLYTVCVFHVPTCKLQHLIRFETVSSGKPESFVTFGSDSSLLWITCGEGLSKTYVWDLSKRKLALSYYRTPSRKPCISEDNRYVVATHDLNGRRLDKSIHVYDLQDRSLVAKLPGEDNPTHPHEFLGRSYLVRWPVGKPHLEIWSLKTGALEGTLFGPERDGTPSGVMYQWSRLPDAKIAVVRRGVTRNSLRSDGTNTFDLRKANLGTRAPEPSDFSRLASSCSIGGGISRFCDELPSRERFADDNVEPTNRFLSSNGRYMFRIYYVPSYRKYVVGFSDLTCDRSAPRYRSPFYNSKSLKDDPESNRYMLALDRVRFTNGFFMNATLLDPEIQLTSMNGYGIAVTKVDPTEETKSFSTTFMLENSKAAELVDFQCSPNGNSGVVLSKVSGPGTGRLNSDRPKTRAYFVNLASTSQE</sequence>
<dbReference type="SUPFAM" id="SSF82171">
    <property type="entry name" value="DPP6 N-terminal domain-like"/>
    <property type="match status" value="1"/>
</dbReference>